<proteinExistence type="predicted"/>
<organism evidence="1 2">
    <name type="scientific">Polaribacter marinaquae</name>
    <dbReference type="NCBI Taxonomy" id="1642819"/>
    <lineage>
        <taxon>Bacteria</taxon>
        <taxon>Pseudomonadati</taxon>
        <taxon>Bacteroidota</taxon>
        <taxon>Flavobacteriia</taxon>
        <taxon>Flavobacteriales</taxon>
        <taxon>Flavobacteriaceae</taxon>
    </lineage>
</organism>
<keyword evidence="2" id="KW-1185">Reference proteome</keyword>
<accession>A0ABZ2TUU3</accession>
<reference evidence="1 2" key="1">
    <citation type="submission" date="2024-03" db="EMBL/GenBank/DDBJ databases">
        <authorList>
            <person name="Cao K."/>
        </authorList>
    </citation>
    <scope>NUCLEOTIDE SEQUENCE [LARGE SCALE GENOMIC DNA]</scope>
    <source>
        <strain evidence="1 2">MCCC 1K00696</strain>
    </source>
</reference>
<evidence type="ECO:0000313" key="2">
    <source>
        <dbReference type="Proteomes" id="UP001491088"/>
    </source>
</evidence>
<protein>
    <recommendedName>
        <fullName evidence="3">TonB C-terminal domain-containing protein</fullName>
    </recommendedName>
</protein>
<dbReference type="Proteomes" id="UP001491088">
    <property type="component" value="Chromosome"/>
</dbReference>
<dbReference type="RefSeq" id="WP_340935032.1">
    <property type="nucleotide sequence ID" value="NZ_CP150496.1"/>
</dbReference>
<gene>
    <name evidence="1" type="ORF">WG950_06595</name>
</gene>
<evidence type="ECO:0008006" key="3">
    <source>
        <dbReference type="Google" id="ProtNLM"/>
    </source>
</evidence>
<dbReference type="EMBL" id="CP150496">
    <property type="protein sequence ID" value="WYW56909.1"/>
    <property type="molecule type" value="Genomic_DNA"/>
</dbReference>
<evidence type="ECO:0000313" key="1">
    <source>
        <dbReference type="EMBL" id="WYW56909.1"/>
    </source>
</evidence>
<name>A0ABZ2TUU3_9FLAO</name>
<sequence length="142" mass="16515">MKKIFIIIALIVTCYSNAQETKSYKLIQVDEYPLFKGTKALYSKNRAKFNSFLQKKFLSKVDYKILGLVITDYKFYVEIHIDLNKNVKVINTSEKDKDLHKEIVRVVEEFKVKKAAKLNGKSVAVTFILPFKINSKINNLFN</sequence>